<dbReference type="PANTHER" id="PTHR14255">
    <property type="entry name" value="CEREBLON"/>
    <property type="match status" value="1"/>
</dbReference>
<evidence type="ECO:0000313" key="3">
    <source>
        <dbReference type="EMBL" id="KAL2332105.1"/>
    </source>
</evidence>
<accession>A0ABD1MAG4</accession>
<keyword evidence="2" id="KW-0812">Transmembrane</keyword>
<keyword evidence="2" id="KW-0472">Membrane</keyword>
<proteinExistence type="inferred from homology"/>
<reference evidence="3 4" key="1">
    <citation type="submission" date="2024-08" db="EMBL/GenBank/DDBJ databases">
        <title>Insights into the chromosomal genome structure of Flemingia macrophylla.</title>
        <authorList>
            <person name="Ding Y."/>
            <person name="Zhao Y."/>
            <person name="Bi W."/>
            <person name="Wu M."/>
            <person name="Zhao G."/>
            <person name="Gong Y."/>
            <person name="Li W."/>
            <person name="Zhang P."/>
        </authorList>
    </citation>
    <scope>NUCLEOTIDE SEQUENCE [LARGE SCALE GENOMIC DNA]</scope>
    <source>
        <strain evidence="3">DYQJB</strain>
        <tissue evidence="3">Leaf</tissue>
    </source>
</reference>
<dbReference type="PANTHER" id="PTHR14255:SF5">
    <property type="entry name" value="SULFITE EXPORTER TAUE_SAFE FAMILY PROTEIN 4"/>
    <property type="match status" value="1"/>
</dbReference>
<gene>
    <name evidence="3" type="ORF">Fmac_019686</name>
</gene>
<dbReference type="AlphaFoldDB" id="A0ABD1MAG4"/>
<organism evidence="3 4">
    <name type="scientific">Flemingia macrophylla</name>
    <dbReference type="NCBI Taxonomy" id="520843"/>
    <lineage>
        <taxon>Eukaryota</taxon>
        <taxon>Viridiplantae</taxon>
        <taxon>Streptophyta</taxon>
        <taxon>Embryophyta</taxon>
        <taxon>Tracheophyta</taxon>
        <taxon>Spermatophyta</taxon>
        <taxon>Magnoliopsida</taxon>
        <taxon>eudicotyledons</taxon>
        <taxon>Gunneridae</taxon>
        <taxon>Pentapetalae</taxon>
        <taxon>rosids</taxon>
        <taxon>fabids</taxon>
        <taxon>Fabales</taxon>
        <taxon>Fabaceae</taxon>
        <taxon>Papilionoideae</taxon>
        <taxon>50 kb inversion clade</taxon>
        <taxon>NPAAA clade</taxon>
        <taxon>indigoferoid/millettioid clade</taxon>
        <taxon>Phaseoleae</taxon>
        <taxon>Flemingia</taxon>
    </lineage>
</organism>
<comment type="similarity">
    <text evidence="1">Belongs to the 4-toluene sulfonate uptake permease (TSUP) (TC 2.A.102) family.</text>
</comment>
<keyword evidence="2" id="KW-1133">Transmembrane helix</keyword>
<feature type="transmembrane region" description="Helical" evidence="2">
    <location>
        <begin position="38"/>
        <end position="60"/>
    </location>
</feature>
<keyword evidence="4" id="KW-1185">Reference proteome</keyword>
<sequence>MWQLAHDVEKEVDVVGSAGLTSRQEVSQCGNHVQVCGLWYWVLLCLQFPIALIVFGYKAVKLYKDHKERMSTGNPEFICEVSIEWFALHILFYALCGILGETVGGLVGSGDKLCMSRSQQCET</sequence>
<comment type="caution">
    <text evidence="3">The sequence shown here is derived from an EMBL/GenBank/DDBJ whole genome shotgun (WGS) entry which is preliminary data.</text>
</comment>
<dbReference type="EMBL" id="JBGMDY010000006">
    <property type="protein sequence ID" value="KAL2332105.1"/>
    <property type="molecule type" value="Genomic_DNA"/>
</dbReference>
<evidence type="ECO:0000256" key="2">
    <source>
        <dbReference type="SAM" id="Phobius"/>
    </source>
</evidence>
<evidence type="ECO:0000256" key="1">
    <source>
        <dbReference type="ARBA" id="ARBA00009142"/>
    </source>
</evidence>
<dbReference type="Proteomes" id="UP001603857">
    <property type="component" value="Unassembled WGS sequence"/>
</dbReference>
<name>A0ABD1MAG4_9FABA</name>
<protein>
    <submittedName>
        <fullName evidence="3">Uncharacterized protein</fullName>
    </submittedName>
</protein>
<evidence type="ECO:0000313" key="4">
    <source>
        <dbReference type="Proteomes" id="UP001603857"/>
    </source>
</evidence>